<gene>
    <name evidence="1" type="ORF">clem_04845</name>
</gene>
<dbReference type="Proteomes" id="UP000201728">
    <property type="component" value="Chromosome"/>
</dbReference>
<accession>A0A222P119</accession>
<evidence type="ECO:0000313" key="1">
    <source>
        <dbReference type="EMBL" id="ASQ45527.1"/>
    </source>
</evidence>
<keyword evidence="2" id="KW-1185">Reference proteome</keyword>
<dbReference type="KEGG" id="lcd:clem_04845"/>
<evidence type="ECO:0000313" key="2">
    <source>
        <dbReference type="Proteomes" id="UP000201728"/>
    </source>
</evidence>
<name>A0A222P119_9GAMM</name>
<dbReference type="OrthoDB" id="5634988at2"/>
<reference evidence="2" key="1">
    <citation type="submission" date="2016-07" db="EMBL/GenBank/DDBJ databases">
        <authorList>
            <person name="Florea S."/>
            <person name="Webb J.S."/>
            <person name="Jaromczyk J."/>
            <person name="Schardl C.L."/>
        </authorList>
    </citation>
    <scope>NUCLEOTIDE SEQUENCE [LARGE SCALE GENOMIC DNA]</scope>
    <source>
        <strain evidence="2">CDC-D5610</strain>
    </source>
</reference>
<dbReference type="RefSeq" id="WP_094090575.1">
    <property type="nucleotide sequence ID" value="NZ_CP016397.1"/>
</dbReference>
<protein>
    <submittedName>
        <fullName evidence="1">Uncharacterized protein</fullName>
    </submittedName>
</protein>
<proteinExistence type="predicted"/>
<dbReference type="AlphaFoldDB" id="A0A222P119"/>
<organism evidence="1 2">
    <name type="scientific">Legionella clemsonensis</name>
    <dbReference type="NCBI Taxonomy" id="1867846"/>
    <lineage>
        <taxon>Bacteria</taxon>
        <taxon>Pseudomonadati</taxon>
        <taxon>Pseudomonadota</taxon>
        <taxon>Gammaproteobacteria</taxon>
        <taxon>Legionellales</taxon>
        <taxon>Legionellaceae</taxon>
        <taxon>Legionella</taxon>
    </lineage>
</organism>
<sequence>MHHYKSLRVDSCDQLSFDLVANRRSFKLEVLNYIHNEYTSFLSRDIAVKLFNAINDAGEVFNEETNFDSEELQSLFNDEKLIAIVQRFKDFYPQIIQEYNPEHSPSRKWG</sequence>
<dbReference type="EMBL" id="CP016397">
    <property type="protein sequence ID" value="ASQ45527.1"/>
    <property type="molecule type" value="Genomic_DNA"/>
</dbReference>